<evidence type="ECO:0000259" key="1">
    <source>
        <dbReference type="Pfam" id="PF13673"/>
    </source>
</evidence>
<proteinExistence type="predicted"/>
<dbReference type="RefSeq" id="WP_264323827.1">
    <property type="nucleotide sequence ID" value="NZ_JADEXQ010000010.1"/>
</dbReference>
<evidence type="ECO:0000313" key="2">
    <source>
        <dbReference type="EMBL" id="MBE9029007.1"/>
    </source>
</evidence>
<dbReference type="InterPro" id="IPR052523">
    <property type="entry name" value="Trichothecene_AcTrans"/>
</dbReference>
<protein>
    <submittedName>
        <fullName evidence="2">GNAT family N-acetyltransferase</fullName>
    </submittedName>
</protein>
<dbReference type="GO" id="GO:0016747">
    <property type="term" value="F:acyltransferase activity, transferring groups other than amino-acyl groups"/>
    <property type="evidence" value="ECO:0007669"/>
    <property type="project" value="InterPro"/>
</dbReference>
<evidence type="ECO:0000313" key="3">
    <source>
        <dbReference type="Proteomes" id="UP000625316"/>
    </source>
</evidence>
<keyword evidence="3" id="KW-1185">Reference proteome</keyword>
<sequence length="192" mass="22144">MNRIRTAKKTDQKYIIAAMLLAFDHNPLMRWIYPDAYQYLHHFPHLIQNTISSTFDCRTADMIQGYSGAALWLPPGITPDDDRQLKIIEQSTFESDQIPIVALLKQLQQYRPQIPHWSLPIIGIEPTKQGYGYGSALMKYGLARCDRQAAPVYLEATTPIRVAFYQRYGFEQLDQVQIGNSPLIFPMLRQPK</sequence>
<dbReference type="PANTHER" id="PTHR42791">
    <property type="entry name" value="GNAT FAMILY ACETYLTRANSFERASE"/>
    <property type="match status" value="1"/>
</dbReference>
<gene>
    <name evidence="2" type="ORF">IQ266_04425</name>
</gene>
<dbReference type="EMBL" id="JADEXQ010000010">
    <property type="protein sequence ID" value="MBE9029007.1"/>
    <property type="molecule type" value="Genomic_DNA"/>
</dbReference>
<name>A0A928VJX4_9CYAN</name>
<feature type="domain" description="N-acetyltransferase" evidence="1">
    <location>
        <begin position="124"/>
        <end position="187"/>
    </location>
</feature>
<dbReference type="Proteomes" id="UP000625316">
    <property type="component" value="Unassembled WGS sequence"/>
</dbReference>
<comment type="caution">
    <text evidence="2">The sequence shown here is derived from an EMBL/GenBank/DDBJ whole genome shotgun (WGS) entry which is preliminary data.</text>
</comment>
<dbReference type="InterPro" id="IPR000182">
    <property type="entry name" value="GNAT_dom"/>
</dbReference>
<reference evidence="2" key="1">
    <citation type="submission" date="2020-10" db="EMBL/GenBank/DDBJ databases">
        <authorList>
            <person name="Castelo-Branco R."/>
            <person name="Eusebio N."/>
            <person name="Adriana R."/>
            <person name="Vieira A."/>
            <person name="Brugerolle De Fraissinette N."/>
            <person name="Rezende De Castro R."/>
            <person name="Schneider M.P."/>
            <person name="Vasconcelos V."/>
            <person name="Leao P.N."/>
        </authorList>
    </citation>
    <scope>NUCLEOTIDE SEQUENCE</scope>
    <source>
        <strain evidence="2">LEGE 11480</strain>
    </source>
</reference>
<accession>A0A928VJX4</accession>
<dbReference type="Pfam" id="PF13673">
    <property type="entry name" value="Acetyltransf_10"/>
    <property type="match status" value="1"/>
</dbReference>
<dbReference type="InterPro" id="IPR016181">
    <property type="entry name" value="Acyl_CoA_acyltransferase"/>
</dbReference>
<organism evidence="2 3">
    <name type="scientific">Romeriopsis navalis LEGE 11480</name>
    <dbReference type="NCBI Taxonomy" id="2777977"/>
    <lineage>
        <taxon>Bacteria</taxon>
        <taxon>Bacillati</taxon>
        <taxon>Cyanobacteriota</taxon>
        <taxon>Cyanophyceae</taxon>
        <taxon>Leptolyngbyales</taxon>
        <taxon>Leptolyngbyaceae</taxon>
        <taxon>Romeriopsis</taxon>
        <taxon>Romeriopsis navalis</taxon>
    </lineage>
</organism>
<dbReference type="SUPFAM" id="SSF55729">
    <property type="entry name" value="Acyl-CoA N-acyltransferases (Nat)"/>
    <property type="match status" value="1"/>
</dbReference>
<dbReference type="AlphaFoldDB" id="A0A928VJX4"/>
<dbReference type="PANTHER" id="PTHR42791:SF1">
    <property type="entry name" value="N-ACETYLTRANSFERASE DOMAIN-CONTAINING PROTEIN"/>
    <property type="match status" value="1"/>
</dbReference>
<dbReference type="Gene3D" id="3.40.630.30">
    <property type="match status" value="1"/>
</dbReference>